<keyword evidence="1" id="KW-0472">Membrane</keyword>
<dbReference type="AlphaFoldDB" id="A0A495W9X4"/>
<keyword evidence="1" id="KW-1133">Transmembrane helix</keyword>
<evidence type="ECO:0000313" key="2">
    <source>
        <dbReference type="EMBL" id="RKT58512.1"/>
    </source>
</evidence>
<dbReference type="PANTHER" id="PTHR35807:SF1">
    <property type="entry name" value="TRANSCRIPTIONAL REGULATOR REDD"/>
    <property type="match status" value="1"/>
</dbReference>
<dbReference type="InterPro" id="IPR015915">
    <property type="entry name" value="Kelch-typ_b-propeller"/>
</dbReference>
<sequence>MRKIILLFFIFLSFFLNAHEPNYGLYFKSHKYMGAERTALVLNNNKPFRLNKEFILSFDMSLRNEFIFGTVFKIISDTQDVISLNFIADEKNNQYPILSINDNIYPITNRIELNKWFFVNIRFSAKKDSVLLDYDKIHLAIPFSFKDWREVSLYFGVCRHPNFSSAEIPPMNVRDIKIHSNNKLIRYWQLKRHTVDCCYDEIQDIPAIAVNPEWIIDNHTRWDFLYSKEFPELTNPQYAFDPQKNLIYIVPDHKTVICYNPKSGKDSIIFVKGGYPASRSTNQLIFDTVRNKLVSYNLDERTVSEFSFENECWSKETLPVKEHSFWHHTTSFYEKEHSIFAFGGYGFYLYKNDLFKISPEKAEWENDKLIVIPPRYSSASVIVDDHLYIFGGRGCKTGKQELNPHIYYDLYSVNLKTKETKLIRQFKEKRQFLPCGNMIYNSADSCFYVLTNWQKGTLFKISLNHADLQEASSPINQSVIESDYTFYTLFHSERDSKLYALFCKNFKTGSSDISIFEINYPPIAQSDIVQEVPDKSAQLICWGSYIGLGIVLLSLIAIYIYRRKKRKSRFQDMLHETDAFEQPHTNKTKNNSRQCINLLGGFNIIDKEGRDITVHFTPILKNLLLLILLYSENDGKGINSKNIEVILWPDKEEKSARNNRNVSITRLKTLLSEIGNIQLYNDNRFWKLTLGEDVSCDYYRVLDQMRKIKEHPELKERLLPEVLDYLMLGPLLPHTQIDWVDKFKSDYTSLAIDFLNRLLQENDSNDVTKLQLTDVIFLYDSLNEDALTMKCYILYNSGKKGLAKNTYDNFCKEYFSLLGEKYKYSLAQILEFAEHQDKVKHA</sequence>
<dbReference type="Gene3D" id="2.120.10.80">
    <property type="entry name" value="Kelch-type beta propeller"/>
    <property type="match status" value="1"/>
</dbReference>
<evidence type="ECO:0008006" key="4">
    <source>
        <dbReference type="Google" id="ProtNLM"/>
    </source>
</evidence>
<proteinExistence type="predicted"/>
<dbReference type="Proteomes" id="UP000269493">
    <property type="component" value="Unassembled WGS sequence"/>
</dbReference>
<keyword evidence="3" id="KW-1185">Reference proteome</keyword>
<dbReference type="SUPFAM" id="SSF117281">
    <property type="entry name" value="Kelch motif"/>
    <property type="match status" value="1"/>
</dbReference>
<evidence type="ECO:0000256" key="1">
    <source>
        <dbReference type="SAM" id="Phobius"/>
    </source>
</evidence>
<reference evidence="2 3" key="1">
    <citation type="submission" date="2018-10" db="EMBL/GenBank/DDBJ databases">
        <title>Genomic Encyclopedia of Archaeal and Bacterial Type Strains, Phase II (KMG-II): from individual species to whole genera.</title>
        <authorList>
            <person name="Goeker M."/>
        </authorList>
    </citation>
    <scope>NUCLEOTIDE SEQUENCE [LARGE SCALE GENOMIC DNA]</scope>
    <source>
        <strain evidence="2 3">NSB1</strain>
    </source>
</reference>
<keyword evidence="1" id="KW-0812">Transmembrane</keyword>
<protein>
    <recommendedName>
        <fullName evidence="4">DNA-binding SARP family transcriptional activator</fullName>
    </recommendedName>
</protein>
<comment type="caution">
    <text evidence="2">The sequence shown here is derived from an EMBL/GenBank/DDBJ whole genome shotgun (WGS) entry which is preliminary data.</text>
</comment>
<dbReference type="GeneID" id="92928596"/>
<organism evidence="2 3">
    <name type="scientific">Coprobacter fastidiosus NSB1 = JCM 33896</name>
    <dbReference type="NCBI Taxonomy" id="1349822"/>
    <lineage>
        <taxon>Bacteria</taxon>
        <taxon>Pseudomonadati</taxon>
        <taxon>Bacteroidota</taxon>
        <taxon>Bacteroidia</taxon>
        <taxon>Bacteroidales</taxon>
        <taxon>Barnesiellaceae</taxon>
        <taxon>Coprobacter</taxon>
    </lineage>
</organism>
<gene>
    <name evidence="2" type="ORF">BC742_1598</name>
</gene>
<dbReference type="InterPro" id="IPR051677">
    <property type="entry name" value="AfsR-DnrI-RedD_regulator"/>
</dbReference>
<dbReference type="PANTHER" id="PTHR35807">
    <property type="entry name" value="TRANSCRIPTIONAL REGULATOR REDD-RELATED"/>
    <property type="match status" value="1"/>
</dbReference>
<dbReference type="OrthoDB" id="1110630at2"/>
<accession>A0A495W9X4</accession>
<feature type="transmembrane region" description="Helical" evidence="1">
    <location>
        <begin position="542"/>
        <end position="561"/>
    </location>
</feature>
<evidence type="ECO:0000313" key="3">
    <source>
        <dbReference type="Proteomes" id="UP000269493"/>
    </source>
</evidence>
<dbReference type="GO" id="GO:0003677">
    <property type="term" value="F:DNA binding"/>
    <property type="evidence" value="ECO:0007669"/>
    <property type="project" value="TreeGrafter"/>
</dbReference>
<dbReference type="EMBL" id="RBXN01000004">
    <property type="protein sequence ID" value="RKT58512.1"/>
    <property type="molecule type" value="Genomic_DNA"/>
</dbReference>
<name>A0A495W9X4_9BACT</name>
<dbReference type="RefSeq" id="WP_022601828.1">
    <property type="nucleotide sequence ID" value="NZ_KI440810.1"/>
</dbReference>
<dbReference type="GO" id="GO:0006355">
    <property type="term" value="P:regulation of DNA-templated transcription"/>
    <property type="evidence" value="ECO:0007669"/>
    <property type="project" value="TreeGrafter"/>
</dbReference>